<evidence type="ECO:0000313" key="8">
    <source>
        <dbReference type="EMBL" id="KXU78515.1"/>
    </source>
</evidence>
<dbReference type="InterPro" id="IPR034904">
    <property type="entry name" value="FSCA_dom_sf"/>
</dbReference>
<dbReference type="InterPro" id="IPR044304">
    <property type="entry name" value="NUBPL-like"/>
</dbReference>
<dbReference type="SUPFAM" id="SSF117916">
    <property type="entry name" value="Fe-S cluster assembly (FSCA) domain-like"/>
    <property type="match status" value="1"/>
</dbReference>
<dbReference type="InterPro" id="IPR019591">
    <property type="entry name" value="Mrp/NBP35_ATP-bd"/>
</dbReference>
<dbReference type="GO" id="GO:0005829">
    <property type="term" value="C:cytosol"/>
    <property type="evidence" value="ECO:0007669"/>
    <property type="project" value="TreeGrafter"/>
</dbReference>
<evidence type="ECO:0000256" key="2">
    <source>
        <dbReference type="ARBA" id="ARBA00022741"/>
    </source>
</evidence>
<dbReference type="OrthoDB" id="9809679at2"/>
<comment type="subunit">
    <text evidence="7">Homodimer.</text>
</comment>
<evidence type="ECO:0000256" key="3">
    <source>
        <dbReference type="ARBA" id="ARBA00022840"/>
    </source>
</evidence>
<gene>
    <name evidence="8" type="ORF">LCR_05085</name>
</gene>
<dbReference type="Pfam" id="PF10609">
    <property type="entry name" value="ParA"/>
    <property type="match status" value="1"/>
</dbReference>
<name>A0A175VCY4_AEREN</name>
<comment type="similarity">
    <text evidence="6 7">Belongs to the Mrp/NBP35 ATP-binding proteins family.</text>
</comment>
<accession>A0A175VCY4</accession>
<evidence type="ECO:0000256" key="7">
    <source>
        <dbReference type="HAMAP-Rule" id="MF_02040"/>
    </source>
</evidence>
<dbReference type="InterPro" id="IPR033756">
    <property type="entry name" value="YlxH/NBP35"/>
</dbReference>
<proteinExistence type="inferred from homology"/>
<comment type="caution">
    <text evidence="8">The sequence shown here is derived from an EMBL/GenBank/DDBJ whole genome shotgun (WGS) entry which is preliminary data.</text>
</comment>
<keyword evidence="1 7" id="KW-0479">Metal-binding</keyword>
<dbReference type="CDD" id="cd02037">
    <property type="entry name" value="Mrp_NBP35"/>
    <property type="match status" value="1"/>
</dbReference>
<dbReference type="AlphaFoldDB" id="A0A175VCY4"/>
<sequence length="360" mass="38604">MVIDSVKQILAEFKPAGWHKDLVDAGFVREIIHEDQGLTIRLVLPFAGLSLLEQLKEDFDARLRTATGVSRIDWQLEIDVASMPRAQGLAAVQGIRNIIVVASGKGGVGKSTTAVNLALALQKEGARVAILDADIYGPSIPTMMGTLKERPVSHDGKMMEPVMACGLKSNSIGYLVAEQDATIWRGPMASKALAQILGETRWGEVDYLVVDMPPGTGDIQLTMAQQVPTSGAVIVTTPQDVALADARKGVAMFNKVDVPVLGIIENMSYHVCSACGHHEPLFGTGGGQKMAEQYHVALLGQMPLHIDIRQHMDDGCPTVFGAPEGTLAQAYLKLARRVGAELFFSAKPIATPLYTRALGD</sequence>
<dbReference type="InterPro" id="IPR027417">
    <property type="entry name" value="P-loop_NTPase"/>
</dbReference>
<dbReference type="GO" id="GO:0016226">
    <property type="term" value="P:iron-sulfur cluster assembly"/>
    <property type="evidence" value="ECO:0007669"/>
    <property type="project" value="InterPro"/>
</dbReference>
<dbReference type="HAMAP" id="MF_02040">
    <property type="entry name" value="Mrp_NBP35"/>
    <property type="match status" value="1"/>
</dbReference>
<dbReference type="GO" id="GO:0046872">
    <property type="term" value="F:metal ion binding"/>
    <property type="evidence" value="ECO:0007669"/>
    <property type="project" value="UniProtKB-KW"/>
</dbReference>
<dbReference type="FunFam" id="3.40.50.300:FF:000418">
    <property type="entry name" value="Iron-sulfur cluster carrier protein"/>
    <property type="match status" value="1"/>
</dbReference>
<dbReference type="GO" id="GO:0016887">
    <property type="term" value="F:ATP hydrolysis activity"/>
    <property type="evidence" value="ECO:0007669"/>
    <property type="project" value="UniProtKB-UniRule"/>
</dbReference>
<dbReference type="PROSITE" id="PS01215">
    <property type="entry name" value="MRP"/>
    <property type="match status" value="1"/>
</dbReference>
<dbReference type="Gene3D" id="3.40.50.300">
    <property type="entry name" value="P-loop containing nucleotide triphosphate hydrolases"/>
    <property type="match status" value="1"/>
</dbReference>
<dbReference type="Proteomes" id="UP000078435">
    <property type="component" value="Unassembled WGS sequence"/>
</dbReference>
<dbReference type="EMBL" id="JMGO02000018">
    <property type="protein sequence ID" value="KXU78515.1"/>
    <property type="molecule type" value="Genomic_DNA"/>
</dbReference>
<dbReference type="PANTHER" id="PTHR42961">
    <property type="entry name" value="IRON-SULFUR PROTEIN NUBPL"/>
    <property type="match status" value="1"/>
</dbReference>
<feature type="binding site" evidence="7">
    <location>
        <begin position="104"/>
        <end position="111"/>
    </location>
    <ligand>
        <name>ATP</name>
        <dbReference type="ChEBI" id="CHEBI:30616"/>
    </ligand>
</feature>
<dbReference type="PANTHER" id="PTHR42961:SF2">
    <property type="entry name" value="IRON-SULFUR PROTEIN NUBPL"/>
    <property type="match status" value="1"/>
</dbReference>
<organism evidence="8 9">
    <name type="scientific">Aeromonas enteropelogenes</name>
    <name type="common">Aeromonas trota</name>
    <dbReference type="NCBI Taxonomy" id="29489"/>
    <lineage>
        <taxon>Bacteria</taxon>
        <taxon>Pseudomonadati</taxon>
        <taxon>Pseudomonadota</taxon>
        <taxon>Gammaproteobacteria</taxon>
        <taxon>Aeromonadales</taxon>
        <taxon>Aeromonadaceae</taxon>
        <taxon>Aeromonas</taxon>
    </lineage>
</organism>
<dbReference type="GO" id="GO:0051539">
    <property type="term" value="F:4 iron, 4 sulfur cluster binding"/>
    <property type="evidence" value="ECO:0007669"/>
    <property type="project" value="TreeGrafter"/>
</dbReference>
<dbReference type="NCBIfam" id="NF008669">
    <property type="entry name" value="PRK11670.1"/>
    <property type="match status" value="1"/>
</dbReference>
<dbReference type="SUPFAM" id="SSF52540">
    <property type="entry name" value="P-loop containing nucleoside triphosphate hydrolases"/>
    <property type="match status" value="1"/>
</dbReference>
<protein>
    <recommendedName>
        <fullName evidence="7">Iron-sulfur cluster carrier protein</fullName>
    </recommendedName>
</protein>
<comment type="function">
    <text evidence="7">Binds and transfers iron-sulfur (Fe-S) clusters to target apoproteins. Can hydrolyze ATP.</text>
</comment>
<dbReference type="STRING" id="29489.VL01_20435"/>
<keyword evidence="5 7" id="KW-0411">Iron-sulfur</keyword>
<dbReference type="GO" id="GO:0140663">
    <property type="term" value="F:ATP-dependent FeS chaperone activity"/>
    <property type="evidence" value="ECO:0007669"/>
    <property type="project" value="InterPro"/>
</dbReference>
<keyword evidence="4 7" id="KW-0408">Iron</keyword>
<dbReference type="GO" id="GO:0005524">
    <property type="term" value="F:ATP binding"/>
    <property type="evidence" value="ECO:0007669"/>
    <property type="project" value="UniProtKB-UniRule"/>
</dbReference>
<reference evidence="8 9" key="1">
    <citation type="submission" date="2016-02" db="EMBL/GenBank/DDBJ databases">
        <title>Draft genome sequence of Aeromonas trota strain 1999lcr isolated from cerebrospinal fluid (CSF).</title>
        <authorList>
            <person name="Dallagassa C.B."/>
            <person name="Prediger K.C."/>
            <person name="Weiss V.A."/>
            <person name="Assis F.E."/>
            <person name="Baura V."/>
            <person name="Cruz L.M."/>
            <person name="Souza E.M."/>
            <person name="Pedrosa F.O."/>
            <person name="Fadel-Picheth C.M."/>
        </authorList>
    </citation>
    <scope>NUCLEOTIDE SEQUENCE [LARGE SCALE GENOMIC DNA]</scope>
    <source>
        <strain evidence="8 9">1999lcr</strain>
    </source>
</reference>
<keyword evidence="2 7" id="KW-0547">Nucleotide-binding</keyword>
<evidence type="ECO:0000256" key="5">
    <source>
        <dbReference type="ARBA" id="ARBA00023014"/>
    </source>
</evidence>
<dbReference type="InterPro" id="IPR000808">
    <property type="entry name" value="Mrp-like_CS"/>
</dbReference>
<dbReference type="RefSeq" id="WP_042026256.1">
    <property type="nucleotide sequence ID" value="NZ_CDCG01000018.1"/>
</dbReference>
<evidence type="ECO:0000256" key="4">
    <source>
        <dbReference type="ARBA" id="ARBA00023004"/>
    </source>
</evidence>
<evidence type="ECO:0000256" key="6">
    <source>
        <dbReference type="ARBA" id="ARBA00024036"/>
    </source>
</evidence>
<keyword evidence="7" id="KW-0378">Hydrolase</keyword>
<keyword evidence="3 7" id="KW-0067">ATP-binding</keyword>
<evidence type="ECO:0000256" key="1">
    <source>
        <dbReference type="ARBA" id="ARBA00022723"/>
    </source>
</evidence>
<evidence type="ECO:0000313" key="9">
    <source>
        <dbReference type="Proteomes" id="UP000078435"/>
    </source>
</evidence>